<evidence type="ECO:0000313" key="3">
    <source>
        <dbReference type="Proteomes" id="UP000008694"/>
    </source>
</evidence>
<keyword evidence="1" id="KW-1133">Transmembrane helix</keyword>
<dbReference type="EMBL" id="GL348715">
    <property type="protein sequence ID" value="EFH62371.1"/>
    <property type="molecule type" value="Genomic_DNA"/>
</dbReference>
<feature type="transmembrane region" description="Helical" evidence="1">
    <location>
        <begin position="45"/>
        <end position="62"/>
    </location>
</feature>
<feature type="transmembrane region" description="Helical" evidence="1">
    <location>
        <begin position="6"/>
        <end position="24"/>
    </location>
</feature>
<dbReference type="Proteomes" id="UP000008694">
    <property type="component" value="Unassembled WGS sequence"/>
</dbReference>
<protein>
    <submittedName>
        <fullName evidence="2">Uncharacterized protein</fullName>
    </submittedName>
</protein>
<accession>D7L9E2</accession>
<evidence type="ECO:0000313" key="2">
    <source>
        <dbReference type="EMBL" id="EFH62371.1"/>
    </source>
</evidence>
<keyword evidence="3" id="KW-1185">Reference proteome</keyword>
<dbReference type="HOGENOM" id="CLU_122109_0_0_1"/>
<dbReference type="Gramene" id="fgenesh1_pg.C_scaffold_3003123">
    <property type="protein sequence ID" value="fgenesh1_pg.C_scaffold_3003123"/>
    <property type="gene ID" value="fgenesh1_pg.C_scaffold_3003123"/>
</dbReference>
<reference evidence="3" key="1">
    <citation type="journal article" date="2011" name="Nat. Genet.">
        <title>The Arabidopsis lyrata genome sequence and the basis of rapid genome size change.</title>
        <authorList>
            <person name="Hu T.T."/>
            <person name="Pattyn P."/>
            <person name="Bakker E.G."/>
            <person name="Cao J."/>
            <person name="Cheng J.-F."/>
            <person name="Clark R.M."/>
            <person name="Fahlgren N."/>
            <person name="Fawcett J.A."/>
            <person name="Grimwood J."/>
            <person name="Gundlach H."/>
            <person name="Haberer G."/>
            <person name="Hollister J.D."/>
            <person name="Ossowski S."/>
            <person name="Ottilar R.P."/>
            <person name="Salamov A.A."/>
            <person name="Schneeberger K."/>
            <person name="Spannagl M."/>
            <person name="Wang X."/>
            <person name="Yang L."/>
            <person name="Nasrallah M.E."/>
            <person name="Bergelson J."/>
            <person name="Carrington J.C."/>
            <person name="Gaut B.S."/>
            <person name="Schmutz J."/>
            <person name="Mayer K.F.X."/>
            <person name="Van de Peer Y."/>
            <person name="Grigoriev I.V."/>
            <person name="Nordborg M."/>
            <person name="Weigel D."/>
            <person name="Guo Y.-L."/>
        </authorList>
    </citation>
    <scope>NUCLEOTIDE SEQUENCE [LARGE SCALE GENOMIC DNA]</scope>
    <source>
        <strain evidence="3">cv. MN47</strain>
    </source>
</reference>
<keyword evidence="1" id="KW-0812">Transmembrane</keyword>
<name>D7L9E2_ARALL</name>
<keyword evidence="1" id="KW-0472">Membrane</keyword>
<sequence length="192" mass="22690">MVSLSSFFFFCFCIRFFCLILINYELKDLMGNNLHHFSSHQKKGIFGRAFANAPIFALGYFTRYSYRLLTFQVLAKAESLGHTYKAELAKVEKREKIVNRLIQRCEVLLFELEKKEKKLDDLGKLYRAPRMDVLKEKEKKLDYLGQLYRAPQMDVLKEKETKLDYLGQLYRAPRMDVLKEMKNADGRYAGRN</sequence>
<dbReference type="AlphaFoldDB" id="D7L9E2"/>
<organism evidence="3">
    <name type="scientific">Arabidopsis lyrata subsp. lyrata</name>
    <name type="common">Lyre-leaved rock-cress</name>
    <dbReference type="NCBI Taxonomy" id="81972"/>
    <lineage>
        <taxon>Eukaryota</taxon>
        <taxon>Viridiplantae</taxon>
        <taxon>Streptophyta</taxon>
        <taxon>Embryophyta</taxon>
        <taxon>Tracheophyta</taxon>
        <taxon>Spermatophyta</taxon>
        <taxon>Magnoliopsida</taxon>
        <taxon>eudicotyledons</taxon>
        <taxon>Gunneridae</taxon>
        <taxon>Pentapetalae</taxon>
        <taxon>rosids</taxon>
        <taxon>malvids</taxon>
        <taxon>Brassicales</taxon>
        <taxon>Brassicaceae</taxon>
        <taxon>Camelineae</taxon>
        <taxon>Arabidopsis</taxon>
    </lineage>
</organism>
<proteinExistence type="predicted"/>
<gene>
    <name evidence="2" type="ORF">ARALYDRAFT_343360</name>
</gene>
<evidence type="ECO:0000256" key="1">
    <source>
        <dbReference type="SAM" id="Phobius"/>
    </source>
</evidence>